<keyword evidence="3" id="KW-1185">Reference proteome</keyword>
<dbReference type="InterPro" id="IPR050232">
    <property type="entry name" value="FBL13/AtMIF1-like"/>
</dbReference>
<dbReference type="PANTHER" id="PTHR31900:SF30">
    <property type="entry name" value="SUPERFAMILY PROTEIN, PUTATIVE-RELATED"/>
    <property type="match status" value="1"/>
</dbReference>
<sequence length="463" mass="53732">MERSNFAFLRFLDQESDTEEQPSPPTRLSVLEPPAPQVGPGNILRLPDGIIHEILWGLGIEGIARFRCLSKTCKRLTESVRRLSINSQEIGDHPTERELFHEFLTSYFRRTLYVKSFEVSWVFKEGNSRNELEYIVQWLQEAIKRRVEYIRINFQPRKELRVLTQQVHESISIDSLCRHLSTRFGFIEVLSLNSVALLEESILNFGHLIGSCTSLRRLKLVNIRGIKSLMFTSNSLEELFLENFGDGSLCQIFVPEAKNLKKLVVCLNSYDDNESHLFVLATQLSTLSLNGDIRVDLGDLSKLESAFLYWKEDPYRRSQNKKLLDIRVAAVLRSACRARFLVTGELFLQSLKDREELAIGKFNHAEDVIVYVSPSRGFQFYPIAIFLLRFPNLSRLFLRSRRRTGDRGGRGGVDWKDHGVVQVIQQLEVIKIQIFKRIRIDEIIKYFLWRSRAMKKLTITFPT</sequence>
<feature type="region of interest" description="Disordered" evidence="1">
    <location>
        <begin position="15"/>
        <end position="34"/>
    </location>
</feature>
<evidence type="ECO:0008006" key="4">
    <source>
        <dbReference type="Google" id="ProtNLM"/>
    </source>
</evidence>
<protein>
    <recommendedName>
        <fullName evidence="4">F-box domain-containing protein</fullName>
    </recommendedName>
</protein>
<evidence type="ECO:0000313" key="3">
    <source>
        <dbReference type="Proteomes" id="UP001159364"/>
    </source>
</evidence>
<dbReference type="EMBL" id="JAIWQS010000011">
    <property type="protein sequence ID" value="KAJ8750835.1"/>
    <property type="molecule type" value="Genomic_DNA"/>
</dbReference>
<comment type="caution">
    <text evidence="2">The sequence shown here is derived from an EMBL/GenBank/DDBJ whole genome shotgun (WGS) entry which is preliminary data.</text>
</comment>
<dbReference type="Proteomes" id="UP001159364">
    <property type="component" value="Linkage Group LG11"/>
</dbReference>
<evidence type="ECO:0000313" key="2">
    <source>
        <dbReference type="EMBL" id="KAJ8750835.1"/>
    </source>
</evidence>
<dbReference type="PANTHER" id="PTHR31900">
    <property type="entry name" value="F-BOX/RNI SUPERFAMILY PROTEIN-RELATED"/>
    <property type="match status" value="1"/>
</dbReference>
<organism evidence="2 3">
    <name type="scientific">Erythroxylum novogranatense</name>
    <dbReference type="NCBI Taxonomy" id="1862640"/>
    <lineage>
        <taxon>Eukaryota</taxon>
        <taxon>Viridiplantae</taxon>
        <taxon>Streptophyta</taxon>
        <taxon>Embryophyta</taxon>
        <taxon>Tracheophyta</taxon>
        <taxon>Spermatophyta</taxon>
        <taxon>Magnoliopsida</taxon>
        <taxon>eudicotyledons</taxon>
        <taxon>Gunneridae</taxon>
        <taxon>Pentapetalae</taxon>
        <taxon>rosids</taxon>
        <taxon>fabids</taxon>
        <taxon>Malpighiales</taxon>
        <taxon>Erythroxylaceae</taxon>
        <taxon>Erythroxylum</taxon>
    </lineage>
</organism>
<reference evidence="2 3" key="1">
    <citation type="submission" date="2021-09" db="EMBL/GenBank/DDBJ databases">
        <title>Genomic insights and catalytic innovation underlie evolution of tropane alkaloids biosynthesis.</title>
        <authorList>
            <person name="Wang Y.-J."/>
            <person name="Tian T."/>
            <person name="Huang J.-P."/>
            <person name="Huang S.-X."/>
        </authorList>
    </citation>
    <scope>NUCLEOTIDE SEQUENCE [LARGE SCALE GENOMIC DNA]</scope>
    <source>
        <strain evidence="2">KIB-2018</strain>
        <tissue evidence="2">Leaf</tissue>
    </source>
</reference>
<proteinExistence type="predicted"/>
<accession>A0AAV8SF78</accession>
<dbReference type="SUPFAM" id="SSF52047">
    <property type="entry name" value="RNI-like"/>
    <property type="match status" value="1"/>
</dbReference>
<dbReference type="AlphaFoldDB" id="A0AAV8SF78"/>
<evidence type="ECO:0000256" key="1">
    <source>
        <dbReference type="SAM" id="MobiDB-lite"/>
    </source>
</evidence>
<gene>
    <name evidence="2" type="ORF">K2173_016016</name>
</gene>
<name>A0AAV8SF78_9ROSI</name>